<dbReference type="GO" id="GO:0005829">
    <property type="term" value="C:cytosol"/>
    <property type="evidence" value="ECO:0007669"/>
    <property type="project" value="TreeGrafter"/>
</dbReference>
<name>A0A518EZ82_9BACT</name>
<dbReference type="InterPro" id="IPR050523">
    <property type="entry name" value="AKR_Detox_Biosynth"/>
</dbReference>
<dbReference type="CDD" id="cd19092">
    <property type="entry name" value="AKR_BsYcsN_EcYdhF-like"/>
    <property type="match status" value="1"/>
</dbReference>
<sequence length="294" mass="31980">MTDRTTFSPVAAGLWRLPKWGLTAPELARWTAEVADLGVTTIDLADIYGGYTVEESFGDALREAPGLRERLLLVTKCDIKLVNERRPAHRRHVYDTSAEHIIASAENSLKVLGTDRLDVLLLHRQDPLMDPDEVATAFASLRDQGKVLAFGVSNFTPSHLSMLQSRLPEPLVTNQIEASALRLEPFEDGTLDQALERRMAPMAWSPLGGGRLFGHSGEREGRVRAALEKVGEEIGLGVAGAAFAFLARHPSGIVPVTGTQVVERVAEAHRAMAVGLSREQFFGIWTASKGSGLP</sequence>
<dbReference type="OrthoDB" id="9804790at2"/>
<evidence type="ECO:0000313" key="2">
    <source>
        <dbReference type="EMBL" id="QDV09402.1"/>
    </source>
</evidence>
<dbReference type="PANTHER" id="PTHR43364">
    <property type="entry name" value="NADH-SPECIFIC METHYLGLYOXAL REDUCTASE-RELATED"/>
    <property type="match status" value="1"/>
</dbReference>
<dbReference type="AlphaFoldDB" id="A0A518EZ82"/>
<dbReference type="Proteomes" id="UP000320390">
    <property type="component" value="Chromosome"/>
</dbReference>
<dbReference type="InterPro" id="IPR023210">
    <property type="entry name" value="NADP_OxRdtase_dom"/>
</dbReference>
<dbReference type="EMBL" id="CP036434">
    <property type="protein sequence ID" value="QDV09402.1"/>
    <property type="molecule type" value="Genomic_DNA"/>
</dbReference>
<dbReference type="Gene3D" id="3.20.20.100">
    <property type="entry name" value="NADP-dependent oxidoreductase domain"/>
    <property type="match status" value="1"/>
</dbReference>
<keyword evidence="3" id="KW-1185">Reference proteome</keyword>
<protein>
    <submittedName>
        <fullName evidence="2">Oxidoreductase YdhF</fullName>
        <ecNumber evidence="2">1.-.-.-</ecNumber>
    </submittedName>
</protein>
<accession>A0A518EZ82</accession>
<dbReference type="Pfam" id="PF00248">
    <property type="entry name" value="Aldo_ket_red"/>
    <property type="match status" value="1"/>
</dbReference>
<dbReference type="PANTHER" id="PTHR43364:SF1">
    <property type="entry name" value="OXIDOREDUCTASE YDHF"/>
    <property type="match status" value="1"/>
</dbReference>
<keyword evidence="2" id="KW-0560">Oxidoreductase</keyword>
<dbReference type="RefSeq" id="WP_145203692.1">
    <property type="nucleotide sequence ID" value="NZ_CP036434.1"/>
</dbReference>
<evidence type="ECO:0000313" key="3">
    <source>
        <dbReference type="Proteomes" id="UP000320390"/>
    </source>
</evidence>
<gene>
    <name evidence="2" type="primary">ydhF</name>
    <name evidence="2" type="ORF">Poly30_49600</name>
</gene>
<feature type="domain" description="NADP-dependent oxidoreductase" evidence="1">
    <location>
        <begin position="11"/>
        <end position="281"/>
    </location>
</feature>
<dbReference type="GO" id="GO:0016491">
    <property type="term" value="F:oxidoreductase activity"/>
    <property type="evidence" value="ECO:0007669"/>
    <property type="project" value="UniProtKB-KW"/>
</dbReference>
<evidence type="ECO:0000259" key="1">
    <source>
        <dbReference type="Pfam" id="PF00248"/>
    </source>
</evidence>
<organism evidence="2 3">
    <name type="scientific">Saltatorellus ferox</name>
    <dbReference type="NCBI Taxonomy" id="2528018"/>
    <lineage>
        <taxon>Bacteria</taxon>
        <taxon>Pseudomonadati</taxon>
        <taxon>Planctomycetota</taxon>
        <taxon>Planctomycetia</taxon>
        <taxon>Planctomycetia incertae sedis</taxon>
        <taxon>Saltatorellus</taxon>
    </lineage>
</organism>
<proteinExistence type="predicted"/>
<dbReference type="SUPFAM" id="SSF51430">
    <property type="entry name" value="NAD(P)-linked oxidoreductase"/>
    <property type="match status" value="1"/>
</dbReference>
<dbReference type="InterPro" id="IPR036812">
    <property type="entry name" value="NAD(P)_OxRdtase_dom_sf"/>
</dbReference>
<dbReference type="EC" id="1.-.-.-" evidence="2"/>
<reference evidence="2 3" key="1">
    <citation type="submission" date="2019-02" db="EMBL/GenBank/DDBJ databases">
        <title>Deep-cultivation of Planctomycetes and their phenomic and genomic characterization uncovers novel biology.</title>
        <authorList>
            <person name="Wiegand S."/>
            <person name="Jogler M."/>
            <person name="Boedeker C."/>
            <person name="Pinto D."/>
            <person name="Vollmers J."/>
            <person name="Rivas-Marin E."/>
            <person name="Kohn T."/>
            <person name="Peeters S.H."/>
            <person name="Heuer A."/>
            <person name="Rast P."/>
            <person name="Oberbeckmann S."/>
            <person name="Bunk B."/>
            <person name="Jeske O."/>
            <person name="Meyerdierks A."/>
            <person name="Storesund J.E."/>
            <person name="Kallscheuer N."/>
            <person name="Luecker S."/>
            <person name="Lage O.M."/>
            <person name="Pohl T."/>
            <person name="Merkel B.J."/>
            <person name="Hornburger P."/>
            <person name="Mueller R.-W."/>
            <person name="Bruemmer F."/>
            <person name="Labrenz M."/>
            <person name="Spormann A.M."/>
            <person name="Op den Camp H."/>
            <person name="Overmann J."/>
            <person name="Amann R."/>
            <person name="Jetten M.S.M."/>
            <person name="Mascher T."/>
            <person name="Medema M.H."/>
            <person name="Devos D.P."/>
            <person name="Kaster A.-K."/>
            <person name="Ovreas L."/>
            <person name="Rohde M."/>
            <person name="Galperin M.Y."/>
            <person name="Jogler C."/>
        </authorList>
    </citation>
    <scope>NUCLEOTIDE SEQUENCE [LARGE SCALE GENOMIC DNA]</scope>
    <source>
        <strain evidence="2 3">Poly30</strain>
    </source>
</reference>